<evidence type="ECO:0000256" key="1">
    <source>
        <dbReference type="SAM" id="Phobius"/>
    </source>
</evidence>
<feature type="transmembrane region" description="Helical" evidence="1">
    <location>
        <begin position="69"/>
        <end position="89"/>
    </location>
</feature>
<proteinExistence type="predicted"/>
<dbReference type="EMBL" id="SVCM01000142">
    <property type="protein sequence ID" value="MBE6060921.1"/>
    <property type="molecule type" value="Genomic_DNA"/>
</dbReference>
<feature type="transmembrane region" description="Helical" evidence="1">
    <location>
        <begin position="95"/>
        <end position="112"/>
    </location>
</feature>
<sequence>MYSFIYNIIAIIIGVISIIISMYIHEMSFGAKSLVFYPMVTIFFLSLGMCLLCLGIYSRNKKDIKNLAIRALITTPLIILVSSILSAFGIPNNSWIRNIIIVLVVFFLFRGIK</sequence>
<name>A0A927W8K0_9CLOT</name>
<evidence type="ECO:0000313" key="3">
    <source>
        <dbReference type="Proteomes" id="UP000768462"/>
    </source>
</evidence>
<gene>
    <name evidence="2" type="ORF">E7215_12220</name>
</gene>
<keyword evidence="1" id="KW-1133">Transmembrane helix</keyword>
<evidence type="ECO:0000313" key="2">
    <source>
        <dbReference type="EMBL" id="MBE6060921.1"/>
    </source>
</evidence>
<reference evidence="2" key="1">
    <citation type="submission" date="2019-04" db="EMBL/GenBank/DDBJ databases">
        <title>Evolution of Biomass-Degrading Anaerobic Consortia Revealed by Metagenomics.</title>
        <authorList>
            <person name="Peng X."/>
        </authorList>
    </citation>
    <scope>NUCLEOTIDE SEQUENCE</scope>
    <source>
        <strain evidence="2">SIG254</strain>
    </source>
</reference>
<keyword evidence="1" id="KW-0812">Transmembrane</keyword>
<feature type="transmembrane region" description="Helical" evidence="1">
    <location>
        <begin position="5"/>
        <end position="24"/>
    </location>
</feature>
<keyword evidence="1" id="KW-0472">Membrane</keyword>
<feature type="transmembrane region" description="Helical" evidence="1">
    <location>
        <begin position="36"/>
        <end position="57"/>
    </location>
</feature>
<organism evidence="2 3">
    <name type="scientific">Clostridium sulfidigenes</name>
    <dbReference type="NCBI Taxonomy" id="318464"/>
    <lineage>
        <taxon>Bacteria</taxon>
        <taxon>Bacillati</taxon>
        <taxon>Bacillota</taxon>
        <taxon>Clostridia</taxon>
        <taxon>Eubacteriales</taxon>
        <taxon>Clostridiaceae</taxon>
        <taxon>Clostridium</taxon>
    </lineage>
</organism>
<dbReference type="AlphaFoldDB" id="A0A927W8K0"/>
<protein>
    <submittedName>
        <fullName evidence="2">Uncharacterized protein</fullName>
    </submittedName>
</protein>
<accession>A0A927W8K0</accession>
<comment type="caution">
    <text evidence="2">The sequence shown here is derived from an EMBL/GenBank/DDBJ whole genome shotgun (WGS) entry which is preliminary data.</text>
</comment>
<dbReference type="Proteomes" id="UP000768462">
    <property type="component" value="Unassembled WGS sequence"/>
</dbReference>